<gene>
    <name evidence="3" type="ORF">DWU89_01490</name>
    <name evidence="2" type="ORF">H8784_01475</name>
</gene>
<evidence type="ECO:0000259" key="1">
    <source>
        <dbReference type="Pfam" id="PF13201"/>
    </source>
</evidence>
<evidence type="ECO:0000313" key="4">
    <source>
        <dbReference type="Proteomes" id="UP000256321"/>
    </source>
</evidence>
<dbReference type="EMBL" id="QREV01000002">
    <property type="protein sequence ID" value="RDU51016.1"/>
    <property type="molecule type" value="Genomic_DNA"/>
</dbReference>
<comment type="caution">
    <text evidence="3">The sequence shown here is derived from an EMBL/GenBank/DDBJ whole genome shotgun (WGS) entry which is preliminary data.</text>
</comment>
<evidence type="ECO:0000313" key="5">
    <source>
        <dbReference type="Proteomes" id="UP000629596"/>
    </source>
</evidence>
<proteinExistence type="predicted"/>
<dbReference type="InterPro" id="IPR038653">
    <property type="entry name" value="Put_CMD_sf"/>
</dbReference>
<evidence type="ECO:0000313" key="2">
    <source>
        <dbReference type="EMBL" id="MBC8600388.1"/>
    </source>
</evidence>
<evidence type="ECO:0000313" key="3">
    <source>
        <dbReference type="EMBL" id="RDU51016.1"/>
    </source>
</evidence>
<dbReference type="PROSITE" id="PS51257">
    <property type="entry name" value="PROKAR_LIPOPROTEIN"/>
    <property type="match status" value="1"/>
</dbReference>
<name>A0A3D8HJ79_9BACT</name>
<dbReference type="Pfam" id="PF13201">
    <property type="entry name" value="PCMD"/>
    <property type="match status" value="1"/>
</dbReference>
<protein>
    <submittedName>
        <fullName evidence="2">PCMD domain-containing protein</fullName>
    </submittedName>
</protein>
<keyword evidence="5" id="KW-1185">Reference proteome</keyword>
<dbReference type="Gene3D" id="2.60.40.2340">
    <property type="match status" value="1"/>
</dbReference>
<accession>A0A3D8HJ79</accession>
<dbReference type="EMBL" id="JACRTI010000002">
    <property type="protein sequence ID" value="MBC8600388.1"/>
    <property type="molecule type" value="Genomic_DNA"/>
</dbReference>
<reference evidence="3 4" key="1">
    <citation type="submission" date="2018-07" db="EMBL/GenBank/DDBJ databases">
        <title>Parabacteroides acidifaciens nov. sp., isolated from human feces.</title>
        <authorList>
            <person name="Wang Y.J."/>
        </authorList>
    </citation>
    <scope>NUCLEOTIDE SEQUENCE [LARGE SCALE GENOMIC DNA]</scope>
    <source>
        <strain evidence="3 4">426-9</strain>
    </source>
</reference>
<dbReference type="Gene3D" id="2.60.120.890">
    <property type="entry name" value="BT2081, beta-jelly-roll domain"/>
    <property type="match status" value="1"/>
</dbReference>
<reference evidence="2 5" key="2">
    <citation type="submission" date="2020-08" db="EMBL/GenBank/DDBJ databases">
        <title>Genome public.</title>
        <authorList>
            <person name="Liu C."/>
            <person name="Sun Q."/>
        </authorList>
    </citation>
    <scope>NUCLEOTIDE SEQUENCE [LARGE SCALE GENOMIC DNA]</scope>
    <source>
        <strain evidence="2 5">426_9</strain>
    </source>
</reference>
<feature type="domain" description="Putative carbohydrate metabolism" evidence="1">
    <location>
        <begin position="121"/>
        <end position="368"/>
    </location>
</feature>
<dbReference type="RefSeq" id="WP_115497926.1">
    <property type="nucleotide sequence ID" value="NZ_JACRTI010000002.1"/>
</dbReference>
<dbReference type="Proteomes" id="UP000629596">
    <property type="component" value="Unassembled WGS sequence"/>
</dbReference>
<dbReference type="AlphaFoldDB" id="A0A3D8HJ79"/>
<sequence length="373" mass="41772">MKRRTHLITCLLMGLVLVSCIRDEAPNAEADILTCIVPADILKRDPVIENNKVTLMVRADIDLKHQAPEFTLTPGATISPTSGTERDFTTPQYYTVTSEDGNWKKKYQVSYQIAGISTEYHFEEVRKVETDRYVYDVFYDTNKTTGDVIDWASGNSGFAITGVGTEDPASFPTSSLEDGKEGKGVRLETKSTGDFGTRFGMPIAAGNLFMGTFDMLSALTNALKATRLGMPFEHVPTYLKGYYKYKAGETFEEKGKPVPDKKDTWDVYAIFYEVTDKVRYLDGTIVEDNYTHPNLVSVALLDDKDRKETDEWTEFYIPFVMKSGKTIDREKLKAGGYNVSIVFSSSREGNYFRGAPGSTLLIDEVELIYAADN</sequence>
<organism evidence="3 4">
    <name type="scientific">Parabacteroides acidifaciens</name>
    <dbReference type="NCBI Taxonomy" id="2290935"/>
    <lineage>
        <taxon>Bacteria</taxon>
        <taxon>Pseudomonadati</taxon>
        <taxon>Bacteroidota</taxon>
        <taxon>Bacteroidia</taxon>
        <taxon>Bacteroidales</taxon>
        <taxon>Tannerellaceae</taxon>
        <taxon>Parabacteroides</taxon>
    </lineage>
</organism>
<dbReference type="InterPro" id="IPR025112">
    <property type="entry name" value="PCMD"/>
</dbReference>
<dbReference type="Proteomes" id="UP000256321">
    <property type="component" value="Unassembled WGS sequence"/>
</dbReference>